<dbReference type="InterPro" id="IPR023168">
    <property type="entry name" value="GatB_Yqey_C_2"/>
</dbReference>
<dbReference type="Gene3D" id="1.10.10.410">
    <property type="match status" value="1"/>
</dbReference>
<dbReference type="GO" id="GO:0016884">
    <property type="term" value="F:carbon-nitrogen ligase activity, with glutamine as amido-N-donor"/>
    <property type="evidence" value="ECO:0007669"/>
    <property type="project" value="InterPro"/>
</dbReference>
<dbReference type="InterPro" id="IPR042184">
    <property type="entry name" value="YqeY/Aim41_N"/>
</dbReference>
<sequence length="148" mass="16284">MSLKQQILEDVKTAMRNKDKQLLGTLRLVTAAIKQIEVDKRIDGLDDAQVTDVLVKMVKQRRESLDSYKSAGRDDLADQEQFELDTLQPYLPAALSDDEINAFIQSAVDETGASSMKDMGKVMAILKPKLAGRADMGAVSKQIKASLS</sequence>
<dbReference type="InterPro" id="IPR003789">
    <property type="entry name" value="Asn/Gln_tRNA_amidoTrase-B-like"/>
</dbReference>
<protein>
    <submittedName>
        <fullName evidence="1">Transamidase GatB domain protein</fullName>
    </submittedName>
</protein>
<dbReference type="AlphaFoldDB" id="A0A3B0Y440"/>
<dbReference type="Pfam" id="PF09424">
    <property type="entry name" value="YqeY"/>
    <property type="match status" value="1"/>
</dbReference>
<dbReference type="Gene3D" id="1.10.1510.10">
    <property type="entry name" value="Uncharacterised protein YqeY/AIM41 PF09424, N-terminal domain"/>
    <property type="match status" value="1"/>
</dbReference>
<accession>A0A3B0Y440</accession>
<dbReference type="SUPFAM" id="SSF89095">
    <property type="entry name" value="GatB/YqeY motif"/>
    <property type="match status" value="1"/>
</dbReference>
<dbReference type="PANTHER" id="PTHR28055">
    <property type="entry name" value="ALTERED INHERITANCE OF MITOCHONDRIA PROTEIN 41, MITOCHONDRIAL"/>
    <property type="match status" value="1"/>
</dbReference>
<dbReference type="EMBL" id="UOFL01000083">
    <property type="protein sequence ID" value="VAW75488.1"/>
    <property type="molecule type" value="Genomic_DNA"/>
</dbReference>
<gene>
    <name evidence="1" type="ORF">MNBD_GAMMA12-921</name>
</gene>
<reference evidence="1" key="1">
    <citation type="submission" date="2018-06" db="EMBL/GenBank/DDBJ databases">
        <authorList>
            <person name="Zhirakovskaya E."/>
        </authorList>
    </citation>
    <scope>NUCLEOTIDE SEQUENCE</scope>
</reference>
<evidence type="ECO:0000313" key="1">
    <source>
        <dbReference type="EMBL" id="VAW75488.1"/>
    </source>
</evidence>
<organism evidence="1">
    <name type="scientific">hydrothermal vent metagenome</name>
    <dbReference type="NCBI Taxonomy" id="652676"/>
    <lineage>
        <taxon>unclassified sequences</taxon>
        <taxon>metagenomes</taxon>
        <taxon>ecological metagenomes</taxon>
    </lineage>
</organism>
<proteinExistence type="predicted"/>
<dbReference type="InterPro" id="IPR019004">
    <property type="entry name" value="YqeY/Aim41"/>
</dbReference>
<name>A0A3B0Y440_9ZZZZ</name>
<dbReference type="PANTHER" id="PTHR28055:SF1">
    <property type="entry name" value="ALTERED INHERITANCE OF MITOCHONDRIA PROTEIN 41, MITOCHONDRIAL"/>
    <property type="match status" value="1"/>
</dbReference>